<evidence type="ECO:0000256" key="2">
    <source>
        <dbReference type="ARBA" id="ARBA00023125"/>
    </source>
</evidence>
<keyword evidence="2" id="KW-0238">DNA-binding</keyword>
<dbReference type="Gene3D" id="3.40.50.2300">
    <property type="match status" value="2"/>
</dbReference>
<evidence type="ECO:0000256" key="3">
    <source>
        <dbReference type="ARBA" id="ARBA00023163"/>
    </source>
</evidence>
<keyword evidence="3" id="KW-0804">Transcription</keyword>
<dbReference type="SMART" id="SM00354">
    <property type="entry name" value="HTH_LACI"/>
    <property type="match status" value="1"/>
</dbReference>
<proteinExistence type="predicted"/>
<dbReference type="Pfam" id="PF00356">
    <property type="entry name" value="LacI"/>
    <property type="match status" value="1"/>
</dbReference>
<dbReference type="InterPro" id="IPR000843">
    <property type="entry name" value="HTH_LacI"/>
</dbReference>
<evidence type="ECO:0000313" key="6">
    <source>
        <dbReference type="Proteomes" id="UP000578352"/>
    </source>
</evidence>
<dbReference type="SUPFAM" id="SSF47413">
    <property type="entry name" value="lambda repressor-like DNA-binding domains"/>
    <property type="match status" value="1"/>
</dbReference>
<dbReference type="CDD" id="cd06267">
    <property type="entry name" value="PBP1_LacI_sugar_binding-like"/>
    <property type="match status" value="1"/>
</dbReference>
<gene>
    <name evidence="5" type="ORF">HNR13_000528</name>
</gene>
<accession>A0A853CRZ3</accession>
<keyword evidence="1" id="KW-0805">Transcription regulation</keyword>
<protein>
    <submittedName>
        <fullName evidence="5">LacI family transcriptional regulator</fullName>
    </submittedName>
</protein>
<dbReference type="SUPFAM" id="SSF53822">
    <property type="entry name" value="Periplasmic binding protein-like I"/>
    <property type="match status" value="1"/>
</dbReference>
<comment type="caution">
    <text evidence="5">The sequence shown here is derived from an EMBL/GenBank/DDBJ whole genome shotgun (WGS) entry which is preliminary data.</text>
</comment>
<evidence type="ECO:0000259" key="4">
    <source>
        <dbReference type="PROSITE" id="PS50932"/>
    </source>
</evidence>
<name>A0A853CRZ3_9MICO</name>
<dbReference type="EMBL" id="JACCFL010000001">
    <property type="protein sequence ID" value="NYJ22241.1"/>
    <property type="molecule type" value="Genomic_DNA"/>
</dbReference>
<dbReference type="CDD" id="cd01392">
    <property type="entry name" value="HTH_LacI"/>
    <property type="match status" value="1"/>
</dbReference>
<dbReference type="PANTHER" id="PTHR30146:SF109">
    <property type="entry name" value="HTH-TYPE TRANSCRIPTIONAL REGULATOR GALS"/>
    <property type="match status" value="1"/>
</dbReference>
<dbReference type="Pfam" id="PF13377">
    <property type="entry name" value="Peripla_BP_3"/>
    <property type="match status" value="1"/>
</dbReference>
<dbReference type="GO" id="GO:0003700">
    <property type="term" value="F:DNA-binding transcription factor activity"/>
    <property type="evidence" value="ECO:0007669"/>
    <property type="project" value="TreeGrafter"/>
</dbReference>
<dbReference type="InterPro" id="IPR028082">
    <property type="entry name" value="Peripla_BP_I"/>
</dbReference>
<dbReference type="Gene3D" id="1.10.260.40">
    <property type="entry name" value="lambda repressor-like DNA-binding domains"/>
    <property type="match status" value="1"/>
</dbReference>
<evidence type="ECO:0000256" key="1">
    <source>
        <dbReference type="ARBA" id="ARBA00023015"/>
    </source>
</evidence>
<dbReference type="InterPro" id="IPR046335">
    <property type="entry name" value="LacI/GalR-like_sensor"/>
</dbReference>
<dbReference type="PROSITE" id="PS50932">
    <property type="entry name" value="HTH_LACI_2"/>
    <property type="match status" value="1"/>
</dbReference>
<sequence length="358" mass="38126">MTGDKLPTMQAVAEKAGVSLATVSNVMNQPSRVAPATRDRVRAAIESLGYIRNAAARDLKRSRSDGIGLIVPDILNRLFVDMARGAQITAGQRGLSLLLANAVYAFESFDPLVVTDQQDQFLDFFAEERTSGILYAAMSDPTDGINRIRGHVRPIVVINYDQPGDWCSVLMDNRQAGRIAVEHLAGIGVRRVFYVSPPDAAQPIADRRRGVAEGAASQGLELTEVTTDGLEFEHGSAAMAELLAGRADGERIGFVGMTDALALGALGVLREHPELRIPEDVAVIGLDGTHDGARSDWVSLTSITLPGYRMGEEAIRLVLDEAQPGHRHERVILPVGMRLGASTLGSAATAGGADGTTP</sequence>
<dbReference type="PANTHER" id="PTHR30146">
    <property type="entry name" value="LACI-RELATED TRANSCRIPTIONAL REPRESSOR"/>
    <property type="match status" value="1"/>
</dbReference>
<dbReference type="InterPro" id="IPR010982">
    <property type="entry name" value="Lambda_DNA-bd_dom_sf"/>
</dbReference>
<dbReference type="Proteomes" id="UP000578352">
    <property type="component" value="Unassembled WGS sequence"/>
</dbReference>
<dbReference type="GO" id="GO:0000976">
    <property type="term" value="F:transcription cis-regulatory region binding"/>
    <property type="evidence" value="ECO:0007669"/>
    <property type="project" value="TreeGrafter"/>
</dbReference>
<dbReference type="RefSeq" id="WP_179604309.1">
    <property type="nucleotide sequence ID" value="NZ_BAABEH010000001.1"/>
</dbReference>
<feature type="domain" description="HTH lacI-type" evidence="4">
    <location>
        <begin position="7"/>
        <end position="61"/>
    </location>
</feature>
<organism evidence="5 6">
    <name type="scientific">Leifsonia shinshuensis</name>
    <dbReference type="NCBI Taxonomy" id="150026"/>
    <lineage>
        <taxon>Bacteria</taxon>
        <taxon>Bacillati</taxon>
        <taxon>Actinomycetota</taxon>
        <taxon>Actinomycetes</taxon>
        <taxon>Micrococcales</taxon>
        <taxon>Microbacteriaceae</taxon>
        <taxon>Leifsonia</taxon>
    </lineage>
</organism>
<reference evidence="5 6" key="1">
    <citation type="submission" date="2020-07" db="EMBL/GenBank/DDBJ databases">
        <title>Sequencing the genomes of 1000 actinobacteria strains.</title>
        <authorList>
            <person name="Klenk H.-P."/>
        </authorList>
    </citation>
    <scope>NUCLEOTIDE SEQUENCE [LARGE SCALE GENOMIC DNA]</scope>
    <source>
        <strain evidence="5 6">DSM 15165</strain>
    </source>
</reference>
<dbReference type="AlphaFoldDB" id="A0A853CRZ3"/>
<evidence type="ECO:0000313" key="5">
    <source>
        <dbReference type="EMBL" id="NYJ22241.1"/>
    </source>
</evidence>